<proteinExistence type="inferred from homology"/>
<dbReference type="InterPro" id="IPR028053">
    <property type="entry name" value="Membr_insert_YidC_N"/>
</dbReference>
<keyword evidence="6 13" id="KW-0812">Transmembrane</keyword>
<feature type="compositionally biased region" description="Low complexity" evidence="14">
    <location>
        <begin position="45"/>
        <end position="65"/>
    </location>
</feature>
<dbReference type="PANTHER" id="PTHR12428:SF65">
    <property type="entry name" value="CYTOCHROME C OXIDASE ASSEMBLY PROTEIN COX18, MITOCHONDRIAL"/>
    <property type="match status" value="1"/>
</dbReference>
<evidence type="ECO:0000256" key="2">
    <source>
        <dbReference type="ARBA" id="ARBA00010527"/>
    </source>
</evidence>
<keyword evidence="4 13" id="KW-0813">Transport</keyword>
<dbReference type="InterPro" id="IPR001708">
    <property type="entry name" value="YidC/ALB3/OXA1/COX18"/>
</dbReference>
<keyword evidence="9 13" id="KW-0472">Membrane</keyword>
<evidence type="ECO:0000259" key="15">
    <source>
        <dbReference type="Pfam" id="PF02096"/>
    </source>
</evidence>
<comment type="similarity">
    <text evidence="2 13">Belongs to the OXA1/ALB3/YidC family. Type 1 subfamily.</text>
</comment>
<dbReference type="PRINTS" id="PR00701">
    <property type="entry name" value="60KDINNERMP"/>
</dbReference>
<dbReference type="PANTHER" id="PTHR12428">
    <property type="entry name" value="OXA1"/>
    <property type="match status" value="1"/>
</dbReference>
<evidence type="ECO:0000313" key="17">
    <source>
        <dbReference type="EMBL" id="MEJ8812114.1"/>
    </source>
</evidence>
<feature type="transmembrane region" description="Helical" evidence="13">
    <location>
        <begin position="458"/>
        <end position="481"/>
    </location>
</feature>
<evidence type="ECO:0000256" key="9">
    <source>
        <dbReference type="ARBA" id="ARBA00023136"/>
    </source>
</evidence>
<comment type="function">
    <text evidence="13">Required for the insertion and/or proper folding and/or complex formation of integral membrane proteins into the membrane. Involved in integration of membrane proteins that insert both dependently and independently of the Sec translocase complex, as well as at least some lipoproteins. Aids folding of multispanning membrane proteins.</text>
</comment>
<dbReference type="Pfam" id="PF14849">
    <property type="entry name" value="YidC_periplas"/>
    <property type="match status" value="1"/>
</dbReference>
<feature type="domain" description="Membrane insertase YidC/Oxa/ALB C-terminal" evidence="15">
    <location>
        <begin position="395"/>
        <end position="573"/>
    </location>
</feature>
<keyword evidence="10 13" id="KW-0143">Chaperone</keyword>
<comment type="caution">
    <text evidence="17">The sequence shown here is derived from an EMBL/GenBank/DDBJ whole genome shotgun (WGS) entry which is preliminary data.</text>
</comment>
<keyword evidence="7 13" id="KW-0653">Protein transport</keyword>
<evidence type="ECO:0000259" key="16">
    <source>
        <dbReference type="Pfam" id="PF14849"/>
    </source>
</evidence>
<name>A0ABU8VEM6_9BURK</name>
<evidence type="ECO:0000256" key="3">
    <source>
        <dbReference type="ARBA" id="ARBA00015325"/>
    </source>
</evidence>
<feature type="region of interest" description="Disordered" evidence="14">
    <location>
        <begin position="45"/>
        <end position="74"/>
    </location>
</feature>
<dbReference type="EMBL" id="JBBKZU010000005">
    <property type="protein sequence ID" value="MEJ8812114.1"/>
    <property type="molecule type" value="Genomic_DNA"/>
</dbReference>
<dbReference type="PRINTS" id="PR01900">
    <property type="entry name" value="YIDCPROTEIN"/>
</dbReference>
<dbReference type="Proteomes" id="UP001365846">
    <property type="component" value="Unassembled WGS sequence"/>
</dbReference>
<evidence type="ECO:0000256" key="4">
    <source>
        <dbReference type="ARBA" id="ARBA00022448"/>
    </source>
</evidence>
<reference evidence="17 18" key="1">
    <citation type="submission" date="2024-03" db="EMBL/GenBank/DDBJ databases">
        <title>Novel species of the genus Variovorax.</title>
        <authorList>
            <person name="Liu Q."/>
            <person name="Xin Y.-H."/>
        </authorList>
    </citation>
    <scope>NUCLEOTIDE SEQUENCE [LARGE SCALE GENOMIC DNA]</scope>
    <source>
        <strain evidence="17 18">KACC 18899</strain>
    </source>
</reference>
<dbReference type="NCBIfam" id="NF002352">
    <property type="entry name" value="PRK01318.1-3"/>
    <property type="match status" value="1"/>
</dbReference>
<dbReference type="InterPro" id="IPR028055">
    <property type="entry name" value="YidC/Oxa/ALB_C"/>
</dbReference>
<accession>A0ABU8VEM6</accession>
<sequence length="584" mass="65129">MNDIRRTILWVIFGFSLVLLWDQWQVYTGHRPTFLPSAKTTATEQANAPAAPAASTGVPAAGSSTNAAVPQQTAAPAIGERVTVTTDVFKATIDGEGGTLSELQLLNFVDQTNNHGLVEWARRLVGLQVAENESHPVTLMENGSPATRYVAQTGLLNQVQTGERFPNHLTLMTPRSGPRQLAEGQKTLEVAFESQPVGGLKYVKTYVFQRGDYSIHVKHEIVNVSNQPVDAQLYLQFVRHGTVASSTMFGTNTFTGPAIFTEQKKFQKINFADITKNKVELPAAATNGWVAMVQHYFVSAWLLNVPGSDGLKREFRVADLGNNLFSVAMVLDVPKLAPGATQLVESNLFAGPEEEKKLEALAPGLELVKDYGIFAIISKPLYWLLNQLHGILGNWGWSIVALVVLLKAAFYWLNAKAYASMAKMKAINPRIMEMRERLKDKPQEMQQEMMRIYREEKVNPMGGCFPILIQIPVFIALYWVLLSSVEMRHAPWILWIKDLSAPDPWFILPAVMTATSLFQTWLNPTPPDPMQAKLMWIMPLAFSVMFIFFPAGLVLYWITNNVLSIAQQWFINKRLGVLGNKPSK</sequence>
<evidence type="ECO:0000256" key="11">
    <source>
        <dbReference type="ARBA" id="ARBA00033245"/>
    </source>
</evidence>
<keyword evidence="8 13" id="KW-1133">Transmembrane helix</keyword>
<dbReference type="Gene3D" id="2.70.98.90">
    <property type="match status" value="1"/>
</dbReference>
<evidence type="ECO:0000256" key="14">
    <source>
        <dbReference type="SAM" id="MobiDB-lite"/>
    </source>
</evidence>
<evidence type="ECO:0000256" key="1">
    <source>
        <dbReference type="ARBA" id="ARBA00004429"/>
    </source>
</evidence>
<organism evidence="17 18">
    <name type="scientific">Variovorax ureilyticus</name>
    <dbReference type="NCBI Taxonomy" id="1836198"/>
    <lineage>
        <taxon>Bacteria</taxon>
        <taxon>Pseudomonadati</taxon>
        <taxon>Pseudomonadota</taxon>
        <taxon>Betaproteobacteria</taxon>
        <taxon>Burkholderiales</taxon>
        <taxon>Comamonadaceae</taxon>
        <taxon>Variovorax</taxon>
    </lineage>
</organism>
<dbReference type="CDD" id="cd20070">
    <property type="entry name" value="5TM_YidC_Alb3"/>
    <property type="match status" value="1"/>
</dbReference>
<feature type="transmembrane region" description="Helical" evidence="13">
    <location>
        <begin position="395"/>
        <end position="415"/>
    </location>
</feature>
<evidence type="ECO:0000256" key="13">
    <source>
        <dbReference type="HAMAP-Rule" id="MF_01810"/>
    </source>
</evidence>
<dbReference type="NCBIfam" id="TIGR03592">
    <property type="entry name" value="yidC_oxa1_cterm"/>
    <property type="match status" value="1"/>
</dbReference>
<evidence type="ECO:0000256" key="12">
    <source>
        <dbReference type="ARBA" id="ARBA00033342"/>
    </source>
</evidence>
<keyword evidence="5 13" id="KW-1003">Cell membrane</keyword>
<evidence type="ECO:0000256" key="6">
    <source>
        <dbReference type="ARBA" id="ARBA00022692"/>
    </source>
</evidence>
<feature type="domain" description="Membrane insertase YidC N-terminal" evidence="16">
    <location>
        <begin position="131"/>
        <end position="384"/>
    </location>
</feature>
<dbReference type="RefSeq" id="WP_340357377.1">
    <property type="nucleotide sequence ID" value="NZ_JBBKZU010000005.1"/>
</dbReference>
<evidence type="ECO:0000313" key="18">
    <source>
        <dbReference type="Proteomes" id="UP001365846"/>
    </source>
</evidence>
<dbReference type="Pfam" id="PF02096">
    <property type="entry name" value="60KD_IMP"/>
    <property type="match status" value="1"/>
</dbReference>
<comment type="subcellular location">
    <subcellularLocation>
        <location evidence="1">Cell inner membrane</location>
        <topology evidence="1">Multi-pass membrane protein</topology>
    </subcellularLocation>
    <subcellularLocation>
        <location evidence="13">Cell membrane</location>
        <topology evidence="13">Multi-pass membrane protein</topology>
    </subcellularLocation>
</comment>
<dbReference type="NCBIfam" id="TIGR03593">
    <property type="entry name" value="yidC_nterm"/>
    <property type="match status" value="2"/>
</dbReference>
<dbReference type="CDD" id="cd19961">
    <property type="entry name" value="EcYidC-like_peri"/>
    <property type="match status" value="1"/>
</dbReference>
<feature type="transmembrane region" description="Helical" evidence="13">
    <location>
        <begin position="534"/>
        <end position="558"/>
    </location>
</feature>
<evidence type="ECO:0000256" key="7">
    <source>
        <dbReference type="ARBA" id="ARBA00022927"/>
    </source>
</evidence>
<dbReference type="InterPro" id="IPR019998">
    <property type="entry name" value="Membr_insert_YidC"/>
</dbReference>
<feature type="transmembrane region" description="Helical" evidence="13">
    <location>
        <begin position="7"/>
        <end position="24"/>
    </location>
</feature>
<comment type="subunit">
    <text evidence="13">Interacts with the Sec translocase complex via SecD. Specifically interacts with transmembrane segments of nascent integral membrane proteins during membrane integration.</text>
</comment>
<gene>
    <name evidence="13 17" type="primary">yidC</name>
    <name evidence="17" type="ORF">WKW77_13615</name>
</gene>
<dbReference type="HAMAP" id="MF_01810">
    <property type="entry name" value="YidC_type1"/>
    <property type="match status" value="1"/>
</dbReference>
<evidence type="ECO:0000256" key="8">
    <source>
        <dbReference type="ARBA" id="ARBA00022989"/>
    </source>
</evidence>
<keyword evidence="18" id="KW-1185">Reference proteome</keyword>
<evidence type="ECO:0000256" key="10">
    <source>
        <dbReference type="ARBA" id="ARBA00023186"/>
    </source>
</evidence>
<evidence type="ECO:0000256" key="5">
    <source>
        <dbReference type="ARBA" id="ARBA00022475"/>
    </source>
</evidence>
<dbReference type="InterPro" id="IPR038221">
    <property type="entry name" value="YidC_periplasmic_sf"/>
</dbReference>
<protein>
    <recommendedName>
        <fullName evidence="3 13">Membrane protein insertase YidC</fullName>
    </recommendedName>
    <alternativeName>
        <fullName evidence="12 13">Foldase YidC</fullName>
    </alternativeName>
    <alternativeName>
        <fullName evidence="11 13">Membrane integrase YidC</fullName>
    </alternativeName>
    <alternativeName>
        <fullName evidence="13">Membrane protein YidC</fullName>
    </alternativeName>
</protein>
<dbReference type="InterPro" id="IPR047196">
    <property type="entry name" value="YidC_ALB_C"/>
</dbReference>